<dbReference type="AlphaFoldDB" id="A0A6M2DAW9"/>
<evidence type="ECO:0000256" key="1">
    <source>
        <dbReference type="SAM" id="SignalP"/>
    </source>
</evidence>
<keyword evidence="1" id="KW-0732">Signal</keyword>
<name>A0A6M2DAW9_RHIMP</name>
<accession>A0A6M2DAW9</accession>
<protein>
    <submittedName>
        <fullName evidence="2">Putative secreted protein</fullName>
    </submittedName>
</protein>
<reference evidence="2" key="1">
    <citation type="submission" date="2019-09" db="EMBL/GenBank/DDBJ databases">
        <title>Organ-specific transcriptomic study of the physiology of the cattle tick, Rhipicephalus microplus.</title>
        <authorList>
            <person name="Tirloni L."/>
            <person name="Braz G."/>
            <person name="Gandara A.C.P."/>
            <person name="Sabadin G.A."/>
            <person name="da Silva R.M."/>
            <person name="Guizzo M.G."/>
            <person name="Machado J.A."/>
            <person name="Costa E.P."/>
            <person name="Gomes H.F."/>
            <person name="Moraes J."/>
            <person name="Mota M.B.S."/>
            <person name="Mesquita R.D."/>
            <person name="Alvarenga P.H."/>
            <person name="Alves F."/>
            <person name="Seixas A."/>
            <person name="da Fonseca R.N."/>
            <person name="Fogaca A."/>
            <person name="Logullo C."/>
            <person name="Tanaka A."/>
            <person name="Daffre S."/>
            <person name="Termignoni C."/>
            <person name="Vaz I.S.Jr."/>
            <person name="Oliveira P.L."/>
            <person name="Ribeiro J.M."/>
        </authorList>
    </citation>
    <scope>NUCLEOTIDE SEQUENCE</scope>
    <source>
        <strain evidence="2">Porto Alegre</strain>
    </source>
</reference>
<proteinExistence type="predicted"/>
<organism evidence="2">
    <name type="scientific">Rhipicephalus microplus</name>
    <name type="common">Cattle tick</name>
    <name type="synonym">Boophilus microplus</name>
    <dbReference type="NCBI Taxonomy" id="6941"/>
    <lineage>
        <taxon>Eukaryota</taxon>
        <taxon>Metazoa</taxon>
        <taxon>Ecdysozoa</taxon>
        <taxon>Arthropoda</taxon>
        <taxon>Chelicerata</taxon>
        <taxon>Arachnida</taxon>
        <taxon>Acari</taxon>
        <taxon>Parasitiformes</taxon>
        <taxon>Ixodida</taxon>
        <taxon>Ixodoidea</taxon>
        <taxon>Ixodidae</taxon>
        <taxon>Rhipicephalinae</taxon>
        <taxon>Rhipicephalus</taxon>
        <taxon>Boophilus</taxon>
    </lineage>
</organism>
<evidence type="ECO:0000313" key="2">
    <source>
        <dbReference type="EMBL" id="NOV43463.1"/>
    </source>
</evidence>
<dbReference type="EMBL" id="GHWJ01010726">
    <property type="protein sequence ID" value="NOV43463.1"/>
    <property type="molecule type" value="Transcribed_RNA"/>
</dbReference>
<sequence length="73" mass="8176">MCARMCQWNNSFVLTAVCVYFAVSETLVSPNGVIAQTNCCVKALLPFFADVCALARLRNGLYLLRAVKEYYKC</sequence>
<feature type="signal peptide" evidence="1">
    <location>
        <begin position="1"/>
        <end position="26"/>
    </location>
</feature>
<feature type="chain" id="PRO_5027082207" evidence="1">
    <location>
        <begin position="27"/>
        <end position="73"/>
    </location>
</feature>